<proteinExistence type="predicted"/>
<reference evidence="5 6" key="1">
    <citation type="submission" date="2015-03" db="EMBL/GenBank/DDBJ databases">
        <authorList>
            <person name="Murphy D."/>
        </authorList>
    </citation>
    <scope>NUCLEOTIDE SEQUENCE [LARGE SCALE GENOMIC DNA]</scope>
    <source>
        <strain evidence="5 6">OL-4</strain>
    </source>
</reference>
<keyword evidence="3" id="KW-0274">FAD</keyword>
<dbReference type="InterPro" id="IPR036188">
    <property type="entry name" value="FAD/NAD-bd_sf"/>
</dbReference>
<accession>A0A0E3W374</accession>
<comment type="cofactor">
    <cofactor evidence="1">
        <name>FAD</name>
        <dbReference type="ChEBI" id="CHEBI:57692"/>
    </cofactor>
</comment>
<dbReference type="EMBL" id="CGIH01000026">
    <property type="protein sequence ID" value="CFX56388.1"/>
    <property type="molecule type" value="Genomic_DNA"/>
</dbReference>
<dbReference type="GO" id="GO:0016491">
    <property type="term" value="F:oxidoreductase activity"/>
    <property type="evidence" value="ECO:0007669"/>
    <property type="project" value="InterPro"/>
</dbReference>
<evidence type="ECO:0000313" key="6">
    <source>
        <dbReference type="Proteomes" id="UP000045545"/>
    </source>
</evidence>
<dbReference type="PRINTS" id="PR00411">
    <property type="entry name" value="PNDRDTASEI"/>
</dbReference>
<keyword evidence="6" id="KW-1185">Reference proteome</keyword>
<dbReference type="Pfam" id="PF07992">
    <property type="entry name" value="Pyr_redox_2"/>
    <property type="match status" value="1"/>
</dbReference>
<name>A0A0E3W374_9FIRM</name>
<dbReference type="OrthoDB" id="9807946at2"/>
<evidence type="ECO:0000313" key="5">
    <source>
        <dbReference type="EMBL" id="CFX56388.1"/>
    </source>
</evidence>
<dbReference type="PANTHER" id="PTHR43429">
    <property type="entry name" value="PYRIDINE NUCLEOTIDE-DISULFIDE OXIDOREDUCTASE DOMAIN-CONTAINING"/>
    <property type="match status" value="1"/>
</dbReference>
<keyword evidence="2" id="KW-0285">Flavoprotein</keyword>
<dbReference type="Proteomes" id="UP000045545">
    <property type="component" value="Unassembled WGS sequence"/>
</dbReference>
<organism evidence="5 6">
    <name type="scientific">Syntrophomonas zehnderi OL-4</name>
    <dbReference type="NCBI Taxonomy" id="690567"/>
    <lineage>
        <taxon>Bacteria</taxon>
        <taxon>Bacillati</taxon>
        <taxon>Bacillota</taxon>
        <taxon>Clostridia</taxon>
        <taxon>Eubacteriales</taxon>
        <taxon>Syntrophomonadaceae</taxon>
        <taxon>Syntrophomonas</taxon>
    </lineage>
</organism>
<dbReference type="AlphaFoldDB" id="A0A0E3W374"/>
<protein>
    <submittedName>
        <fullName evidence="5">FAD-dependent pyridine nucleotide-disulphide oxidoreductase</fullName>
    </submittedName>
</protein>
<evidence type="ECO:0000256" key="3">
    <source>
        <dbReference type="ARBA" id="ARBA00022827"/>
    </source>
</evidence>
<dbReference type="SUPFAM" id="SSF51905">
    <property type="entry name" value="FAD/NAD(P)-binding domain"/>
    <property type="match status" value="2"/>
</dbReference>
<evidence type="ECO:0000256" key="1">
    <source>
        <dbReference type="ARBA" id="ARBA00001974"/>
    </source>
</evidence>
<sequence>MRYVIIGGCIAAMGAVEGIRSIDKKGSITILDGEQRGVYSRPLISYYLAQPDRFKNLAYRSAEYLDHHGVDVMKGWAVQIDRSRREVVLHDGQIISYDRLLIATGAAPFIPDISGIKAPWVKTFYTIADVEALDSILTKGHNALIIGSGLIGMKAAESLRQRGLNVSVIEKERHILPRILSPESANMVNCLLNEAGIKTQCGEELTAVNENQANFASGLCLPVDILVLAMGTKPHIELAMDAGLKVNQGIMVDEYLQTSDENIYAAGDVIETRNIITGTSEIMALLPLAHREGYLAGVNMAGSKSCAYEGGIFMNSLNILGISICSAGSLPRAETEFLVWQEDHKYLQIFLDGDFLCKYIAVNLPEVTGPLTNTIADKIRIEKRLWQHFMTSPTLSAFPDVYWQKLRKEANYDYNKCS</sequence>
<feature type="domain" description="FAD/NAD(P)-binding" evidence="4">
    <location>
        <begin position="2"/>
        <end position="293"/>
    </location>
</feature>
<dbReference type="RefSeq" id="WP_052729654.1">
    <property type="nucleotide sequence ID" value="NZ_CGIH01000026.1"/>
</dbReference>
<dbReference type="PRINTS" id="PR00368">
    <property type="entry name" value="FADPNR"/>
</dbReference>
<dbReference type="STRING" id="690567.1449"/>
<dbReference type="InterPro" id="IPR023753">
    <property type="entry name" value="FAD/NAD-binding_dom"/>
</dbReference>
<dbReference type="Gene3D" id="3.50.50.60">
    <property type="entry name" value="FAD/NAD(P)-binding domain"/>
    <property type="match status" value="2"/>
</dbReference>
<dbReference type="PANTHER" id="PTHR43429:SF3">
    <property type="entry name" value="NITRITE REDUCTASE [NAD(P)H]"/>
    <property type="match status" value="1"/>
</dbReference>
<dbReference type="InterPro" id="IPR050260">
    <property type="entry name" value="FAD-bd_OxRdtase"/>
</dbReference>
<gene>
    <name evidence="5" type="ORF">1449</name>
</gene>
<evidence type="ECO:0000259" key="4">
    <source>
        <dbReference type="Pfam" id="PF07992"/>
    </source>
</evidence>
<evidence type="ECO:0000256" key="2">
    <source>
        <dbReference type="ARBA" id="ARBA00022630"/>
    </source>
</evidence>